<evidence type="ECO:0000313" key="2">
    <source>
        <dbReference type="EMBL" id="GLV55610.1"/>
    </source>
</evidence>
<protein>
    <recommendedName>
        <fullName evidence="4">RDD domain-containing protein</fullName>
    </recommendedName>
</protein>
<gene>
    <name evidence="2" type="ORF">KDH_24540</name>
</gene>
<organism evidence="2 3">
    <name type="scientific">Dictyobacter halimunensis</name>
    <dbReference type="NCBI Taxonomy" id="3026934"/>
    <lineage>
        <taxon>Bacteria</taxon>
        <taxon>Bacillati</taxon>
        <taxon>Chloroflexota</taxon>
        <taxon>Ktedonobacteria</taxon>
        <taxon>Ktedonobacterales</taxon>
        <taxon>Dictyobacteraceae</taxon>
        <taxon>Dictyobacter</taxon>
    </lineage>
</organism>
<evidence type="ECO:0000256" key="1">
    <source>
        <dbReference type="SAM" id="Phobius"/>
    </source>
</evidence>
<keyword evidence="1" id="KW-0472">Membrane</keyword>
<feature type="transmembrane region" description="Helical" evidence="1">
    <location>
        <begin position="113"/>
        <end position="133"/>
    </location>
</feature>
<reference evidence="2 3" key="1">
    <citation type="submission" date="2023-02" db="EMBL/GenBank/DDBJ databases">
        <title>Dictyobacter halimunensis sp. nov., a new member of the class Ktedonobacteria from forest soil in a geothermal area.</title>
        <authorList>
            <person name="Rachmania M.K."/>
            <person name="Ningsih F."/>
            <person name="Sakai Y."/>
            <person name="Yabe S."/>
            <person name="Yokota A."/>
            <person name="Sjamsuridzal W."/>
        </authorList>
    </citation>
    <scope>NUCLEOTIDE SEQUENCE [LARGE SCALE GENOMIC DNA]</scope>
    <source>
        <strain evidence="2 3">S3.2.2.5</strain>
    </source>
</reference>
<keyword evidence="1" id="KW-0812">Transmembrane</keyword>
<dbReference type="EMBL" id="BSRI01000001">
    <property type="protein sequence ID" value="GLV55610.1"/>
    <property type="molecule type" value="Genomic_DNA"/>
</dbReference>
<accession>A0ABQ6FPK3</accession>
<feature type="transmembrane region" description="Helical" evidence="1">
    <location>
        <begin position="148"/>
        <end position="172"/>
    </location>
</feature>
<keyword evidence="1" id="KW-1133">Transmembrane helix</keyword>
<name>A0ABQ6FPK3_9CHLR</name>
<dbReference type="Proteomes" id="UP001344906">
    <property type="component" value="Unassembled WGS sequence"/>
</dbReference>
<evidence type="ECO:0000313" key="3">
    <source>
        <dbReference type="Proteomes" id="UP001344906"/>
    </source>
</evidence>
<keyword evidence="3" id="KW-1185">Reference proteome</keyword>
<evidence type="ECO:0008006" key="4">
    <source>
        <dbReference type="Google" id="ProtNLM"/>
    </source>
</evidence>
<feature type="transmembrane region" description="Helical" evidence="1">
    <location>
        <begin position="44"/>
        <end position="68"/>
    </location>
</feature>
<sequence length="297" mass="33507">MIKPDKMGYAQLCFGLFLAVLFLAWVFSLQLQSFLTGPKAIGNWVMIVLYTIVTINAIFFLKVCFVGWRNNWHKIEQARLNAQQCPLYEPQPQPASRPLTTLALKKRPRIVDIALRVSMVFFGIGALPAILLIRDNVYAHPPLGSTPVSILLMVGVGIAAFSFLITIIVAGLTMLDGSVEIVAGEHDLLVRTGCVRRRVSWRQVSLFAVGAFFMQMDALHIDTLQWVELSSATVIVRWPNERAPSKRVFRYFMCDTSDGKRGYRRVSKDEYQVASDYLNSYIAQKTGLLLRDVRCIT</sequence>
<comment type="caution">
    <text evidence="2">The sequence shown here is derived from an EMBL/GenBank/DDBJ whole genome shotgun (WGS) entry which is preliminary data.</text>
</comment>
<proteinExistence type="predicted"/>